<evidence type="ECO:0000256" key="1">
    <source>
        <dbReference type="SAM" id="Phobius"/>
    </source>
</evidence>
<name>A0A8S3RTU5_MYTED</name>
<dbReference type="Proteomes" id="UP000683360">
    <property type="component" value="Unassembled WGS sequence"/>
</dbReference>
<comment type="caution">
    <text evidence="2">The sequence shown here is derived from an EMBL/GenBank/DDBJ whole genome shotgun (WGS) entry which is preliminary data.</text>
</comment>
<evidence type="ECO:0008006" key="4">
    <source>
        <dbReference type="Google" id="ProtNLM"/>
    </source>
</evidence>
<evidence type="ECO:0000313" key="3">
    <source>
        <dbReference type="Proteomes" id="UP000683360"/>
    </source>
</evidence>
<feature type="transmembrane region" description="Helical" evidence="1">
    <location>
        <begin position="25"/>
        <end position="46"/>
    </location>
</feature>
<dbReference type="EMBL" id="CAJPWZ010001223">
    <property type="protein sequence ID" value="CAG2210156.1"/>
    <property type="molecule type" value="Genomic_DNA"/>
</dbReference>
<gene>
    <name evidence="2" type="ORF">MEDL_24260</name>
</gene>
<keyword evidence="1" id="KW-0812">Transmembrane</keyword>
<dbReference type="OrthoDB" id="10677809at2759"/>
<organism evidence="2 3">
    <name type="scientific">Mytilus edulis</name>
    <name type="common">Blue mussel</name>
    <dbReference type="NCBI Taxonomy" id="6550"/>
    <lineage>
        <taxon>Eukaryota</taxon>
        <taxon>Metazoa</taxon>
        <taxon>Spiralia</taxon>
        <taxon>Lophotrochozoa</taxon>
        <taxon>Mollusca</taxon>
        <taxon>Bivalvia</taxon>
        <taxon>Autobranchia</taxon>
        <taxon>Pteriomorphia</taxon>
        <taxon>Mytilida</taxon>
        <taxon>Mytiloidea</taxon>
        <taxon>Mytilidae</taxon>
        <taxon>Mytilinae</taxon>
        <taxon>Mytilus</taxon>
    </lineage>
</organism>
<accession>A0A8S3RTU5</accession>
<feature type="transmembrane region" description="Helical" evidence="1">
    <location>
        <begin position="52"/>
        <end position="72"/>
    </location>
</feature>
<keyword evidence="3" id="KW-1185">Reference proteome</keyword>
<proteinExistence type="predicted"/>
<protein>
    <recommendedName>
        <fullName evidence="4">DZIP3-like HEPN domain-containing protein</fullName>
    </recommendedName>
</protein>
<keyword evidence="1" id="KW-0472">Membrane</keyword>
<evidence type="ECO:0000313" key="2">
    <source>
        <dbReference type="EMBL" id="CAG2210156.1"/>
    </source>
</evidence>
<dbReference type="AlphaFoldDB" id="A0A8S3RTU5"/>
<keyword evidence="1" id="KW-1133">Transmembrane helix</keyword>
<sequence length="313" mass="36150">MHLINILEGLVHILKGKFSNMRTHLVFCSMCTLLLLLSAITVYKLVELPLDLNASIIITTTLIIGTFVLLLTRHRTPWANHRRIDNTKSRKFLQLMKLSMDISTEVLRKVVDSRILTLYGGSLEKFLDDNKHFLYHQWQGSTPCCECLPAGCTMVKSKNSRNGYLKISLRITELRIEGMLKRYYNSVFYFGTFCPPSSKERSALGDVVSTRNALCHARKTSCFDSKELENMWILLRDASLTLTDLPYRKLLKDQIDMLKKVEFDNSDIEILREKFEHEDTMLAEIYDFVNQNNITLKETGDIIVSHIDTTKRC</sequence>
<reference evidence="2" key="1">
    <citation type="submission" date="2021-03" db="EMBL/GenBank/DDBJ databases">
        <authorList>
            <person name="Bekaert M."/>
        </authorList>
    </citation>
    <scope>NUCLEOTIDE SEQUENCE</scope>
</reference>